<dbReference type="KEGG" id="scv:A4G25_11635"/>
<dbReference type="SUPFAM" id="SSF53254">
    <property type="entry name" value="Phosphoglycerate mutase-like"/>
    <property type="match status" value="1"/>
</dbReference>
<proteinExistence type="predicted"/>
<organism evidence="2 3">
    <name type="scientific">Staphylococcus condimenti</name>
    <dbReference type="NCBI Taxonomy" id="70255"/>
    <lineage>
        <taxon>Bacteria</taxon>
        <taxon>Bacillati</taxon>
        <taxon>Bacillota</taxon>
        <taxon>Bacilli</taxon>
        <taxon>Bacillales</taxon>
        <taxon>Staphylococcaceae</taxon>
        <taxon>Staphylococcus</taxon>
    </lineage>
</organism>
<name>A0A143PFM1_9STAP</name>
<dbReference type="InterPro" id="IPR029033">
    <property type="entry name" value="His_PPase_superfam"/>
</dbReference>
<dbReference type="Proteomes" id="UP000293854">
    <property type="component" value="Unassembled WGS sequence"/>
</dbReference>
<dbReference type="PANTHER" id="PTHR48100:SF59">
    <property type="entry name" value="ADENOSYLCOBALAMIN_ALPHA-RIBAZOLE PHOSPHATASE"/>
    <property type="match status" value="1"/>
</dbReference>
<dbReference type="RefSeq" id="WP_047130839.1">
    <property type="nucleotide sequence ID" value="NZ_CP015114.1"/>
</dbReference>
<accession>A0A143PFM1</accession>
<dbReference type="InterPro" id="IPR050275">
    <property type="entry name" value="PGM_Phosphatase"/>
</dbReference>
<dbReference type="EMBL" id="RQTE01000474">
    <property type="protein sequence ID" value="RZH99641.1"/>
    <property type="molecule type" value="Genomic_DNA"/>
</dbReference>
<reference evidence="1 4" key="2">
    <citation type="submission" date="2021-01" db="EMBL/GenBank/DDBJ databases">
        <title>FDA dAtabase for Regulatory Grade micrObial Sequences (FDA-ARGOS): Supporting development and validation of Infectious Disease Dx tests.</title>
        <authorList>
            <person name="Sproer C."/>
            <person name="Gronow S."/>
            <person name="Severitt S."/>
            <person name="Schroder I."/>
            <person name="Tallon L."/>
            <person name="Sadzewicz L."/>
            <person name="Zhao X."/>
            <person name="Boylan J."/>
            <person name="Ott S."/>
            <person name="Bowen H."/>
            <person name="Vavikolanu K."/>
            <person name="Mehta A."/>
            <person name="Aluvathingal J."/>
            <person name="Nadendla S."/>
            <person name="Lowell S."/>
            <person name="Myers T."/>
            <person name="Yan Y."/>
            <person name="Sichtig H."/>
        </authorList>
    </citation>
    <scope>NUCLEOTIDE SEQUENCE [LARGE SCALE GENOMIC DNA]</scope>
    <source>
        <strain evidence="1 4">FDAARGOS_1148</strain>
    </source>
</reference>
<dbReference type="Gene3D" id="3.40.50.1240">
    <property type="entry name" value="Phosphoglycerate mutase-like"/>
    <property type="match status" value="1"/>
</dbReference>
<dbReference type="Pfam" id="PF00300">
    <property type="entry name" value="His_Phos_1"/>
    <property type="match status" value="1"/>
</dbReference>
<evidence type="ECO:0000313" key="4">
    <source>
        <dbReference type="Proteomes" id="UP000595942"/>
    </source>
</evidence>
<gene>
    <name evidence="2" type="ORF">EIG99_13635</name>
    <name evidence="1" type="ORF">I6J05_06830</name>
</gene>
<dbReference type="OrthoDB" id="2185101at2"/>
<dbReference type="PANTHER" id="PTHR48100">
    <property type="entry name" value="BROAD-SPECIFICITY PHOSPHATASE YOR283W-RELATED"/>
    <property type="match status" value="1"/>
</dbReference>
<sequence length="179" mass="21202">MKIYFVRHSLRDNSVKEDIIAPLTKEGHQKAELLIEFFQNKNIDMIYASPYRRVLETVRPIAESLKLPIKQVDGLRERKIGCWVEDFYAYAQQQWQDFYFKLENGESLNEVQDRIVQTYHSIVEANDYETLLIGGHGTAMSLLFNYLTKGDFDYNDFLQMKMPSVYMWDTETKKLTHIQ</sequence>
<dbReference type="AlphaFoldDB" id="A0A143PFM1"/>
<dbReference type="EMBL" id="CP068073">
    <property type="protein sequence ID" value="QQS81643.1"/>
    <property type="molecule type" value="Genomic_DNA"/>
</dbReference>
<evidence type="ECO:0000313" key="1">
    <source>
        <dbReference type="EMBL" id="QQS81643.1"/>
    </source>
</evidence>
<evidence type="ECO:0000313" key="2">
    <source>
        <dbReference type="EMBL" id="RZH99641.1"/>
    </source>
</evidence>
<dbReference type="GO" id="GO:0005737">
    <property type="term" value="C:cytoplasm"/>
    <property type="evidence" value="ECO:0007669"/>
    <property type="project" value="TreeGrafter"/>
</dbReference>
<dbReference type="GeneID" id="93726010"/>
<dbReference type="InterPro" id="IPR013078">
    <property type="entry name" value="His_Pase_superF_clade-1"/>
</dbReference>
<dbReference type="GO" id="GO:0016791">
    <property type="term" value="F:phosphatase activity"/>
    <property type="evidence" value="ECO:0007669"/>
    <property type="project" value="TreeGrafter"/>
</dbReference>
<protein>
    <submittedName>
        <fullName evidence="2">Histidine phosphatase family protein</fullName>
    </submittedName>
</protein>
<keyword evidence="4" id="KW-1185">Reference proteome</keyword>
<dbReference type="Proteomes" id="UP000595942">
    <property type="component" value="Chromosome"/>
</dbReference>
<dbReference type="CDD" id="cd07067">
    <property type="entry name" value="HP_PGM_like"/>
    <property type="match status" value="1"/>
</dbReference>
<evidence type="ECO:0000313" key="3">
    <source>
        <dbReference type="Proteomes" id="UP000293854"/>
    </source>
</evidence>
<reference evidence="2 3" key="1">
    <citation type="submission" date="2018-11" db="EMBL/GenBank/DDBJ databases">
        <title>Genomic profiling of Staphylococcus species from a Poultry farm system in KwaZulu-Natal, South Africa.</title>
        <authorList>
            <person name="Amoako D.G."/>
            <person name="Somboro A.M."/>
            <person name="Abia A.L.K."/>
            <person name="Bester L.A."/>
            <person name="Essack S.Y."/>
        </authorList>
    </citation>
    <scope>NUCLEOTIDE SEQUENCE [LARGE SCALE GENOMIC DNA]</scope>
    <source>
        <strain evidence="2 3">SA11</strain>
    </source>
</reference>